<name>A0ABP7K2A3_9ACTN</name>
<organism evidence="3 4">
    <name type="scientific">Streptomyces lannensis</name>
    <dbReference type="NCBI Taxonomy" id="766498"/>
    <lineage>
        <taxon>Bacteria</taxon>
        <taxon>Bacillati</taxon>
        <taxon>Actinomycetota</taxon>
        <taxon>Actinomycetes</taxon>
        <taxon>Kitasatosporales</taxon>
        <taxon>Streptomycetaceae</taxon>
        <taxon>Streptomyces</taxon>
    </lineage>
</organism>
<dbReference type="Gene3D" id="3.40.50.720">
    <property type="entry name" value="NAD(P)-binding Rossmann-like Domain"/>
    <property type="match status" value="1"/>
</dbReference>
<comment type="subcellular location">
    <subcellularLocation>
        <location evidence="1">Membrane</location>
    </subcellularLocation>
</comment>
<evidence type="ECO:0000313" key="4">
    <source>
        <dbReference type="Proteomes" id="UP001501563"/>
    </source>
</evidence>
<evidence type="ECO:0000256" key="1">
    <source>
        <dbReference type="ARBA" id="ARBA00004370"/>
    </source>
</evidence>
<dbReference type="InterPro" id="IPR001509">
    <property type="entry name" value="Epimerase_deHydtase"/>
</dbReference>
<dbReference type="PANTHER" id="PTHR14097">
    <property type="entry name" value="OXIDOREDUCTASE HTATIP2"/>
    <property type="match status" value="1"/>
</dbReference>
<dbReference type="PANTHER" id="PTHR14097:SF8">
    <property type="entry name" value="NAD(P)-BINDING DOMAIN-CONTAINING PROTEIN"/>
    <property type="match status" value="1"/>
</dbReference>
<feature type="domain" description="NAD-dependent epimerase/dehydratase" evidence="2">
    <location>
        <begin position="3"/>
        <end position="112"/>
    </location>
</feature>
<comment type="caution">
    <text evidence="3">The sequence shown here is derived from an EMBL/GenBank/DDBJ whole genome shotgun (WGS) entry which is preliminary data.</text>
</comment>
<dbReference type="SUPFAM" id="SSF51735">
    <property type="entry name" value="NAD(P)-binding Rossmann-fold domains"/>
    <property type="match status" value="1"/>
</dbReference>
<sequence>MNVVVFGASGMVGHGVLRACLLDPSVTRVLVVVRSPLGITHPKLQEIVHHDFTDLSALTEQLTGLDACFYCLGISSAGRSEAAYTRITHDFTLAAALALSANNPGLTFTYVSGEGTDSSESGRTMWARVKGRTENALLALPMNAYMFRPGYIQPMHGAVSRTRAYRLGYALTSWLYPLLRRVAPGHTTTTDHLGRAMLALTRPGTTDSRILYSRDINRLGA</sequence>
<evidence type="ECO:0000313" key="3">
    <source>
        <dbReference type="EMBL" id="GAA3863255.1"/>
    </source>
</evidence>
<keyword evidence="4" id="KW-1185">Reference proteome</keyword>
<dbReference type="RefSeq" id="WP_331269197.1">
    <property type="nucleotide sequence ID" value="NZ_BAAAZA010000007.1"/>
</dbReference>
<gene>
    <name evidence="3" type="ORF">GCM10022207_29010</name>
</gene>
<evidence type="ECO:0000259" key="2">
    <source>
        <dbReference type="Pfam" id="PF01370"/>
    </source>
</evidence>
<accession>A0ABP7K2A3</accession>
<proteinExistence type="predicted"/>
<protein>
    <submittedName>
        <fullName evidence="3">Epimerase</fullName>
    </submittedName>
</protein>
<reference evidence="4" key="1">
    <citation type="journal article" date="2019" name="Int. J. Syst. Evol. Microbiol.">
        <title>The Global Catalogue of Microorganisms (GCM) 10K type strain sequencing project: providing services to taxonomists for standard genome sequencing and annotation.</title>
        <authorList>
            <consortium name="The Broad Institute Genomics Platform"/>
            <consortium name="The Broad Institute Genome Sequencing Center for Infectious Disease"/>
            <person name="Wu L."/>
            <person name="Ma J."/>
        </authorList>
    </citation>
    <scope>NUCLEOTIDE SEQUENCE [LARGE SCALE GENOMIC DNA]</scope>
    <source>
        <strain evidence="4">JCM 16578</strain>
    </source>
</reference>
<dbReference type="InterPro" id="IPR036291">
    <property type="entry name" value="NAD(P)-bd_dom_sf"/>
</dbReference>
<dbReference type="Pfam" id="PF01370">
    <property type="entry name" value="Epimerase"/>
    <property type="match status" value="1"/>
</dbReference>
<dbReference type="Proteomes" id="UP001501563">
    <property type="component" value="Unassembled WGS sequence"/>
</dbReference>
<dbReference type="EMBL" id="BAAAZA010000007">
    <property type="protein sequence ID" value="GAA3863255.1"/>
    <property type="molecule type" value="Genomic_DNA"/>
</dbReference>